<evidence type="ECO:0000313" key="4">
    <source>
        <dbReference type="Proteomes" id="UP000321947"/>
    </source>
</evidence>
<dbReference type="EMBL" id="SSTE01005687">
    <property type="protein sequence ID" value="KAA0060227.1"/>
    <property type="molecule type" value="Genomic_DNA"/>
</dbReference>
<dbReference type="PANTHER" id="PTHR11439">
    <property type="entry name" value="GAG-POL-RELATED RETROTRANSPOSON"/>
    <property type="match status" value="1"/>
</dbReference>
<gene>
    <name evidence="2" type="ORF">E5676_scaffold275G00190</name>
    <name evidence="1" type="ORF">E6C27_scaffold386G00560</name>
</gene>
<reference evidence="3 4" key="1">
    <citation type="submission" date="2019-08" db="EMBL/GenBank/DDBJ databases">
        <title>Draft genome sequences of two oriental melons (Cucumis melo L. var makuwa).</title>
        <authorList>
            <person name="Kwon S.-Y."/>
        </authorList>
    </citation>
    <scope>NUCLEOTIDE SEQUENCE [LARGE SCALE GENOMIC DNA]</scope>
    <source>
        <strain evidence="4">cv. Chang Bougi</strain>
        <strain evidence="3">cv. SW 3</strain>
        <tissue evidence="2">Leaf</tissue>
    </source>
</reference>
<name>A0A5D3DDD1_CUCMM</name>
<evidence type="ECO:0000313" key="3">
    <source>
        <dbReference type="Proteomes" id="UP000321393"/>
    </source>
</evidence>
<dbReference type="PANTHER" id="PTHR11439:SF496">
    <property type="entry name" value="RNA-DIRECTED DNA POLYMERASE"/>
    <property type="match status" value="1"/>
</dbReference>
<evidence type="ECO:0000313" key="1">
    <source>
        <dbReference type="EMBL" id="KAA0060227.1"/>
    </source>
</evidence>
<dbReference type="OrthoDB" id="1721964at2759"/>
<dbReference type="AlphaFoldDB" id="A0A5D3DDD1"/>
<accession>A0A5D3DDD1</accession>
<dbReference type="EMBL" id="SSTD01005565">
    <property type="protein sequence ID" value="TYK21535.1"/>
    <property type="molecule type" value="Genomic_DNA"/>
</dbReference>
<dbReference type="Proteomes" id="UP000321947">
    <property type="component" value="Unassembled WGS sequence"/>
</dbReference>
<dbReference type="Proteomes" id="UP000321393">
    <property type="component" value="Unassembled WGS sequence"/>
</dbReference>
<proteinExistence type="predicted"/>
<organism evidence="2 4">
    <name type="scientific">Cucumis melo var. makuwa</name>
    <name type="common">Oriental melon</name>
    <dbReference type="NCBI Taxonomy" id="1194695"/>
    <lineage>
        <taxon>Eukaryota</taxon>
        <taxon>Viridiplantae</taxon>
        <taxon>Streptophyta</taxon>
        <taxon>Embryophyta</taxon>
        <taxon>Tracheophyta</taxon>
        <taxon>Spermatophyta</taxon>
        <taxon>Magnoliopsida</taxon>
        <taxon>eudicotyledons</taxon>
        <taxon>Gunneridae</taxon>
        <taxon>Pentapetalae</taxon>
        <taxon>rosids</taxon>
        <taxon>fabids</taxon>
        <taxon>Cucurbitales</taxon>
        <taxon>Cucurbitaceae</taxon>
        <taxon>Benincaseae</taxon>
        <taxon>Cucumis</taxon>
    </lineage>
</organism>
<dbReference type="CDD" id="cd09272">
    <property type="entry name" value="RNase_HI_RT_Ty1"/>
    <property type="match status" value="1"/>
</dbReference>
<sequence>MRHIPYAYAVGSLMYAMLCTRFDICYSIGIFNRHQPNLGRDHWTIINNILKNLRRTKNYKLEYGTKNLILTGYTDSNSQNDKDARKSTSESVFTLNGRAVVWKNINKTCIADSTMEAEGIATCEATRKAIWLKKLLIDMEVVPNMH</sequence>
<protein>
    <submittedName>
        <fullName evidence="2">Gag/pol protein</fullName>
    </submittedName>
</protein>
<evidence type="ECO:0000313" key="2">
    <source>
        <dbReference type="EMBL" id="TYK21535.1"/>
    </source>
</evidence>
<comment type="caution">
    <text evidence="2">The sequence shown here is derived from an EMBL/GenBank/DDBJ whole genome shotgun (WGS) entry which is preliminary data.</text>
</comment>